<dbReference type="InterPro" id="IPR006175">
    <property type="entry name" value="YjgF/YER057c/UK114"/>
</dbReference>
<evidence type="ECO:0000256" key="1">
    <source>
        <dbReference type="SAM" id="MobiDB-lite"/>
    </source>
</evidence>
<evidence type="ECO:0000313" key="3">
    <source>
        <dbReference type="Proteomes" id="UP001302429"/>
    </source>
</evidence>
<proteinExistence type="predicted"/>
<organism evidence="2 3">
    <name type="scientific">Alterisphingorhabdus coralli</name>
    <dbReference type="NCBI Taxonomy" id="3071408"/>
    <lineage>
        <taxon>Bacteria</taxon>
        <taxon>Pseudomonadati</taxon>
        <taxon>Pseudomonadota</taxon>
        <taxon>Alphaproteobacteria</taxon>
        <taxon>Sphingomonadales</taxon>
        <taxon>Sphingomonadaceae</taxon>
        <taxon>Alterisphingorhabdus (ex Yan et al. 2024)</taxon>
    </lineage>
</organism>
<name>A0AA97F6V2_9SPHN</name>
<keyword evidence="3" id="KW-1185">Reference proteome</keyword>
<dbReference type="EMBL" id="CP136594">
    <property type="protein sequence ID" value="WOE74187.1"/>
    <property type="molecule type" value="Genomic_DNA"/>
</dbReference>
<dbReference type="SUPFAM" id="SSF55298">
    <property type="entry name" value="YjgF-like"/>
    <property type="match status" value="1"/>
</dbReference>
<reference evidence="2 3" key="1">
    <citation type="submission" date="2023-10" db="EMBL/GenBank/DDBJ databases">
        <title>Complete genome sequence of a Sphingomonadaceae bacterium.</title>
        <authorList>
            <person name="Yan C."/>
        </authorList>
    </citation>
    <scope>NUCLEOTIDE SEQUENCE [LARGE SCALE GENOMIC DNA]</scope>
    <source>
        <strain evidence="2 3">SCSIO 66989</strain>
    </source>
</reference>
<gene>
    <name evidence="2" type="ORF">RB602_10005</name>
</gene>
<dbReference type="InterPro" id="IPR035959">
    <property type="entry name" value="RutC-like_sf"/>
</dbReference>
<protein>
    <submittedName>
        <fullName evidence="2">RidA family protein</fullName>
    </submittedName>
</protein>
<dbReference type="KEGG" id="acoa:RB602_10005"/>
<dbReference type="Pfam" id="PF01042">
    <property type="entry name" value="Ribonuc_L-PSP"/>
    <property type="match status" value="1"/>
</dbReference>
<dbReference type="Proteomes" id="UP001302429">
    <property type="component" value="Chromosome"/>
</dbReference>
<sequence>MGPHIYVAGTGPIEDDGSSTSGGPAEQARRCFELIERSIAELGGSLSNVVRTRMYLTDIDDQDTIGAVHAEFFKDVRPVATMVQVAALCRPEWRIEIEAEAIVGNSI</sequence>
<accession>A0AA97F6V2</accession>
<dbReference type="PANTHER" id="PTHR43857:SF1">
    <property type="entry name" value="YJGH FAMILY PROTEIN"/>
    <property type="match status" value="1"/>
</dbReference>
<dbReference type="CDD" id="cd06154">
    <property type="entry name" value="YjgF_YER057c_UK114_like_6"/>
    <property type="match status" value="1"/>
</dbReference>
<feature type="region of interest" description="Disordered" evidence="1">
    <location>
        <begin position="1"/>
        <end position="27"/>
    </location>
</feature>
<dbReference type="RefSeq" id="WP_317080420.1">
    <property type="nucleotide sequence ID" value="NZ_CP136594.1"/>
</dbReference>
<evidence type="ECO:0000313" key="2">
    <source>
        <dbReference type="EMBL" id="WOE74187.1"/>
    </source>
</evidence>
<dbReference type="Gene3D" id="3.30.1330.40">
    <property type="entry name" value="RutC-like"/>
    <property type="match status" value="1"/>
</dbReference>
<dbReference type="PANTHER" id="PTHR43857">
    <property type="entry name" value="BLR7761 PROTEIN"/>
    <property type="match status" value="1"/>
</dbReference>
<dbReference type="AlphaFoldDB" id="A0AA97F6V2"/>